<evidence type="ECO:0000256" key="1">
    <source>
        <dbReference type="SAM" id="MobiDB-lite"/>
    </source>
</evidence>
<organism evidence="2">
    <name type="scientific">viral metagenome</name>
    <dbReference type="NCBI Taxonomy" id="1070528"/>
    <lineage>
        <taxon>unclassified sequences</taxon>
        <taxon>metagenomes</taxon>
        <taxon>organismal metagenomes</taxon>
    </lineage>
</organism>
<dbReference type="AlphaFoldDB" id="A0A6C0D920"/>
<feature type="compositionally biased region" description="Basic and acidic residues" evidence="1">
    <location>
        <begin position="138"/>
        <end position="155"/>
    </location>
</feature>
<feature type="region of interest" description="Disordered" evidence="1">
    <location>
        <begin position="134"/>
        <end position="168"/>
    </location>
</feature>
<accession>A0A6C0D920</accession>
<proteinExistence type="predicted"/>
<reference evidence="2" key="1">
    <citation type="journal article" date="2020" name="Nature">
        <title>Giant virus diversity and host interactions through global metagenomics.</title>
        <authorList>
            <person name="Schulz F."/>
            <person name="Roux S."/>
            <person name="Paez-Espino D."/>
            <person name="Jungbluth S."/>
            <person name="Walsh D.A."/>
            <person name="Denef V.J."/>
            <person name="McMahon K.D."/>
            <person name="Konstantinidis K.T."/>
            <person name="Eloe-Fadrosh E.A."/>
            <person name="Kyrpides N.C."/>
            <person name="Woyke T."/>
        </authorList>
    </citation>
    <scope>NUCLEOTIDE SEQUENCE</scope>
    <source>
        <strain evidence="2">GVMAG-M-3300023174-129</strain>
    </source>
</reference>
<dbReference type="EMBL" id="MN739545">
    <property type="protein sequence ID" value="QHT12439.1"/>
    <property type="molecule type" value="Genomic_DNA"/>
</dbReference>
<feature type="region of interest" description="Disordered" evidence="1">
    <location>
        <begin position="29"/>
        <end position="75"/>
    </location>
</feature>
<name>A0A6C0D920_9ZZZZ</name>
<evidence type="ECO:0000313" key="2">
    <source>
        <dbReference type="EMBL" id="QHT12439.1"/>
    </source>
</evidence>
<protein>
    <submittedName>
        <fullName evidence="2">Uncharacterized protein</fullName>
    </submittedName>
</protein>
<sequence length="168" mass="18301">MSATELITLITETRERLAKMEAMVAKMANKEAKKTAKKTAKGTICENHSSDTEIPYPPVPASQPSSPKAEKPKRAASAWAVALKEVYTPLVKEALGEGVKMNGLHMKVAGYLKKNDNEKPSLDDVKAAIAFLQSNPEYKSDTAQKRADTASEGSKKRGRPKKVRSDSE</sequence>